<evidence type="ECO:0000313" key="3">
    <source>
        <dbReference type="Proteomes" id="UP000184501"/>
    </source>
</evidence>
<evidence type="ECO:0000313" key="2">
    <source>
        <dbReference type="EMBL" id="SHF57263.1"/>
    </source>
</evidence>
<evidence type="ECO:0000256" key="1">
    <source>
        <dbReference type="SAM" id="SignalP"/>
    </source>
</evidence>
<sequence>MFRLAAVAALSGIALLTAVLPAQAQPADTGPAAPLACEIGGPHTDFAGTNIRMRSTPGGGRVLGHAHQGDCAYWYFTDSGPSVRCPDGSTTVAWHNVLNKRTKVRGYVSACFFRK</sequence>
<name>A0A1M5CRC1_STRHI</name>
<feature type="signal peptide" evidence="1">
    <location>
        <begin position="1"/>
        <end position="24"/>
    </location>
</feature>
<dbReference type="AlphaFoldDB" id="A0A1M5CRC1"/>
<dbReference type="Proteomes" id="UP000184501">
    <property type="component" value="Unassembled WGS sequence"/>
</dbReference>
<protein>
    <recommendedName>
        <fullName evidence="4">Peptidase inhibitor family I36</fullName>
    </recommendedName>
</protein>
<dbReference type="EMBL" id="FQVN01000004">
    <property type="protein sequence ID" value="SHF57263.1"/>
    <property type="molecule type" value="Genomic_DNA"/>
</dbReference>
<feature type="chain" id="PRO_5013382002" description="Peptidase inhibitor family I36" evidence="1">
    <location>
        <begin position="25"/>
        <end position="115"/>
    </location>
</feature>
<evidence type="ECO:0008006" key="4">
    <source>
        <dbReference type="Google" id="ProtNLM"/>
    </source>
</evidence>
<proteinExistence type="predicted"/>
<organism evidence="2 3">
    <name type="scientific">Streptoalloteichus hindustanus</name>
    <dbReference type="NCBI Taxonomy" id="2017"/>
    <lineage>
        <taxon>Bacteria</taxon>
        <taxon>Bacillati</taxon>
        <taxon>Actinomycetota</taxon>
        <taxon>Actinomycetes</taxon>
        <taxon>Pseudonocardiales</taxon>
        <taxon>Pseudonocardiaceae</taxon>
        <taxon>Streptoalloteichus</taxon>
    </lineage>
</organism>
<gene>
    <name evidence="2" type="ORF">SAMN05444320_104134</name>
</gene>
<keyword evidence="3" id="KW-1185">Reference proteome</keyword>
<reference evidence="2 3" key="1">
    <citation type="submission" date="2016-11" db="EMBL/GenBank/DDBJ databases">
        <authorList>
            <person name="Jaros S."/>
            <person name="Januszkiewicz K."/>
            <person name="Wedrychowicz H."/>
        </authorList>
    </citation>
    <scope>NUCLEOTIDE SEQUENCE [LARGE SCALE GENOMIC DNA]</scope>
    <source>
        <strain evidence="2 3">DSM 44523</strain>
    </source>
</reference>
<keyword evidence="1" id="KW-0732">Signal</keyword>
<accession>A0A1M5CRC1</accession>